<evidence type="ECO:0000313" key="5">
    <source>
        <dbReference type="EMBL" id="SMD08783.1"/>
    </source>
</evidence>
<dbReference type="AlphaFoldDB" id="A0A1W2EGE9"/>
<dbReference type="InterPro" id="IPR036097">
    <property type="entry name" value="HisK_dim/P_sf"/>
</dbReference>
<dbReference type="GO" id="GO:0000155">
    <property type="term" value="F:phosphorelay sensor kinase activity"/>
    <property type="evidence" value="ECO:0007669"/>
    <property type="project" value="InterPro"/>
</dbReference>
<dbReference type="PANTHER" id="PTHR43065:SF42">
    <property type="entry name" value="TWO-COMPONENT SENSOR PPRA"/>
    <property type="match status" value="1"/>
</dbReference>
<dbReference type="InterPro" id="IPR003594">
    <property type="entry name" value="HATPase_dom"/>
</dbReference>
<keyword evidence="3" id="KW-0597">Phosphoprotein</keyword>
<proteinExistence type="predicted"/>
<evidence type="ECO:0000256" key="3">
    <source>
        <dbReference type="ARBA" id="ARBA00022553"/>
    </source>
</evidence>
<feature type="domain" description="Histidine kinase" evidence="4">
    <location>
        <begin position="194"/>
        <end position="402"/>
    </location>
</feature>
<dbReference type="PROSITE" id="PS50109">
    <property type="entry name" value="HIS_KIN"/>
    <property type="match status" value="1"/>
</dbReference>
<dbReference type="Pfam" id="PF02518">
    <property type="entry name" value="HATPase_c"/>
    <property type="match status" value="1"/>
</dbReference>
<protein>
    <recommendedName>
        <fullName evidence="2">histidine kinase</fullName>
        <ecNumber evidence="2">2.7.13.3</ecNumber>
    </recommendedName>
</protein>
<keyword evidence="6" id="KW-1185">Reference proteome</keyword>
<dbReference type="Gene3D" id="1.10.287.130">
    <property type="match status" value="1"/>
</dbReference>
<dbReference type="PRINTS" id="PR00344">
    <property type="entry name" value="BCTRLSENSOR"/>
</dbReference>
<dbReference type="InterPro" id="IPR005467">
    <property type="entry name" value="His_kinase_dom"/>
</dbReference>
<dbReference type="SMART" id="SM00388">
    <property type="entry name" value="HisKA"/>
    <property type="match status" value="1"/>
</dbReference>
<dbReference type="InterPro" id="IPR004358">
    <property type="entry name" value="Sig_transdc_His_kin-like_C"/>
</dbReference>
<dbReference type="Gene3D" id="3.30.565.10">
    <property type="entry name" value="Histidine kinase-like ATPase, C-terminal domain"/>
    <property type="match status" value="1"/>
</dbReference>
<evidence type="ECO:0000313" key="6">
    <source>
        <dbReference type="Proteomes" id="UP000192418"/>
    </source>
</evidence>
<dbReference type="STRING" id="1121400.SAMN02746065_13116"/>
<evidence type="ECO:0000256" key="1">
    <source>
        <dbReference type="ARBA" id="ARBA00000085"/>
    </source>
</evidence>
<dbReference type="SMART" id="SM00387">
    <property type="entry name" value="HATPase_c"/>
    <property type="match status" value="1"/>
</dbReference>
<sequence length="408" mass="46061">MTDLKQYKRFYRLFREVSQVVHSKGDLDDVLDLVISRLVQGVDAMGGVLCVMGTDSKQFIPRASYKVPESYLSLKPLAGEKLSNWPEADNSIHIINDIFKSPRVKYPQKAWDAGARMMLDIPLVIQGQIFGFIRLYFSRKPVLSDEVLDFIQAISEQSSCAINHVTEIKSHILQYNQLATKVDRMSSLGRMAAGIAHEINNPLTGILLYSSNLSKKADPGPCKEGLEIIMQETQRCKKIIQGLLDFSREKKPQKIMANINKVIEKALALMDNELFIRRIKVVRDFDYDARSFFLDDDQMEQVLINLLFNAVHAIGEKGVINIRTMSNEEDQTVSVEIEDNGCGIHKDNQKKIFEPFYTTRAEGTGLGLAVSYGIIRNHQGRIKVSSEPGIGTLIRLTLPVLKENNDLE</sequence>
<dbReference type="Pfam" id="PF00512">
    <property type="entry name" value="HisKA"/>
    <property type="match status" value="1"/>
</dbReference>
<dbReference type="InterPro" id="IPR003661">
    <property type="entry name" value="HisK_dim/P_dom"/>
</dbReference>
<dbReference type="EMBL" id="FWXY01000031">
    <property type="protein sequence ID" value="SMD08783.1"/>
    <property type="molecule type" value="Genomic_DNA"/>
</dbReference>
<dbReference type="InterPro" id="IPR029016">
    <property type="entry name" value="GAF-like_dom_sf"/>
</dbReference>
<dbReference type="EC" id="2.7.13.3" evidence="2"/>
<dbReference type="SUPFAM" id="SSF55874">
    <property type="entry name" value="ATPase domain of HSP90 chaperone/DNA topoisomerase II/histidine kinase"/>
    <property type="match status" value="1"/>
</dbReference>
<dbReference type="PANTHER" id="PTHR43065">
    <property type="entry name" value="SENSOR HISTIDINE KINASE"/>
    <property type="match status" value="1"/>
</dbReference>
<reference evidence="5 6" key="1">
    <citation type="submission" date="2017-04" db="EMBL/GenBank/DDBJ databases">
        <authorList>
            <person name="Afonso C.L."/>
            <person name="Miller P.J."/>
            <person name="Scott M.A."/>
            <person name="Spackman E."/>
            <person name="Goraichik I."/>
            <person name="Dimitrov K.M."/>
            <person name="Suarez D.L."/>
            <person name="Swayne D.E."/>
        </authorList>
    </citation>
    <scope>NUCLEOTIDE SEQUENCE [LARGE SCALE GENOMIC DNA]</scope>
    <source>
        <strain evidence="5 6">DSM 3385</strain>
    </source>
</reference>
<name>A0A1W2EGE9_9BACT</name>
<dbReference type="SUPFAM" id="SSF47384">
    <property type="entry name" value="Homodimeric domain of signal transducing histidine kinase"/>
    <property type="match status" value="1"/>
</dbReference>
<dbReference type="CDD" id="cd00082">
    <property type="entry name" value="HisKA"/>
    <property type="match status" value="1"/>
</dbReference>
<dbReference type="RefSeq" id="WP_084071529.1">
    <property type="nucleotide sequence ID" value="NZ_FWXY01000031.1"/>
</dbReference>
<comment type="catalytic activity">
    <reaction evidence="1">
        <text>ATP + protein L-histidine = ADP + protein N-phospho-L-histidine.</text>
        <dbReference type="EC" id="2.7.13.3"/>
    </reaction>
</comment>
<dbReference type="Gene3D" id="3.30.450.40">
    <property type="match status" value="1"/>
</dbReference>
<accession>A0A1W2EGE9</accession>
<organism evidence="5 6">
    <name type="scientific">Desulfocicer vacuolatum DSM 3385</name>
    <dbReference type="NCBI Taxonomy" id="1121400"/>
    <lineage>
        <taxon>Bacteria</taxon>
        <taxon>Pseudomonadati</taxon>
        <taxon>Thermodesulfobacteriota</taxon>
        <taxon>Desulfobacteria</taxon>
        <taxon>Desulfobacterales</taxon>
        <taxon>Desulfobacteraceae</taxon>
        <taxon>Desulfocicer</taxon>
    </lineage>
</organism>
<dbReference type="InterPro" id="IPR003018">
    <property type="entry name" value="GAF"/>
</dbReference>
<dbReference type="InterPro" id="IPR036890">
    <property type="entry name" value="HATPase_C_sf"/>
</dbReference>
<gene>
    <name evidence="5" type="ORF">SAMN02746065_13116</name>
</gene>
<evidence type="ECO:0000259" key="4">
    <source>
        <dbReference type="PROSITE" id="PS50109"/>
    </source>
</evidence>
<dbReference type="Pfam" id="PF13185">
    <property type="entry name" value="GAF_2"/>
    <property type="match status" value="1"/>
</dbReference>
<dbReference type="SUPFAM" id="SSF55781">
    <property type="entry name" value="GAF domain-like"/>
    <property type="match status" value="1"/>
</dbReference>
<dbReference type="Proteomes" id="UP000192418">
    <property type="component" value="Unassembled WGS sequence"/>
</dbReference>
<dbReference type="OrthoDB" id="9808844at2"/>
<evidence type="ECO:0000256" key="2">
    <source>
        <dbReference type="ARBA" id="ARBA00012438"/>
    </source>
</evidence>